<protein>
    <submittedName>
        <fullName evidence="1">Uncharacterized protein</fullName>
    </submittedName>
</protein>
<sequence>MPMDESSAPMVVGARQTRSATRLVMEIAVPAPACLLAKAVNGRRVPETTRKMIVSVTSRICSAISFGVFLREAPSTMAIILSRKLSPRSAVMRMTSQSERTVVPPVTALRSPPDSRMTGADSPVMALSSTEAAPSITSPSIGICSPAMTETMSPFFRSAERISVKSARLEADFSFRARTSFLALRRVFACALPRPSAMASAKLANSTVNQRISAMASV</sequence>
<dbReference type="AlphaFoldDB" id="A0A645G3P9"/>
<comment type="caution">
    <text evidence="1">The sequence shown here is derived from an EMBL/GenBank/DDBJ whole genome shotgun (WGS) entry which is preliminary data.</text>
</comment>
<accession>A0A645G3P9</accession>
<gene>
    <name evidence="1" type="ORF">SDC9_168868</name>
</gene>
<reference evidence="1" key="1">
    <citation type="submission" date="2019-08" db="EMBL/GenBank/DDBJ databases">
        <authorList>
            <person name="Kucharzyk K."/>
            <person name="Murdoch R.W."/>
            <person name="Higgins S."/>
            <person name="Loffler F."/>
        </authorList>
    </citation>
    <scope>NUCLEOTIDE SEQUENCE</scope>
</reference>
<organism evidence="1">
    <name type="scientific">bioreactor metagenome</name>
    <dbReference type="NCBI Taxonomy" id="1076179"/>
    <lineage>
        <taxon>unclassified sequences</taxon>
        <taxon>metagenomes</taxon>
        <taxon>ecological metagenomes</taxon>
    </lineage>
</organism>
<evidence type="ECO:0000313" key="1">
    <source>
        <dbReference type="EMBL" id="MPN21488.1"/>
    </source>
</evidence>
<name>A0A645G3P9_9ZZZZ</name>
<proteinExistence type="predicted"/>
<dbReference type="EMBL" id="VSSQ01069480">
    <property type="protein sequence ID" value="MPN21488.1"/>
    <property type="molecule type" value="Genomic_DNA"/>
</dbReference>